<sequence length="138" mass="14717">MKRQRATVIVEIDTRILLVQNRSGLLLLPGGGILSNESPLQAAARELAEETQLVARSLLFLFSHESPSHCHTVFWAAAAGTALAGDDATALHLFTADDRALSERMSAASRQIVDRFLGMRQGLAADLPAPVIGASAGW</sequence>
<dbReference type="Pfam" id="PF00293">
    <property type="entry name" value="NUDIX"/>
    <property type="match status" value="1"/>
</dbReference>
<name>A0A935W6U1_9PROT</name>
<gene>
    <name evidence="2" type="ORF">IPK02_23320</name>
</gene>
<evidence type="ECO:0000259" key="1">
    <source>
        <dbReference type="PROSITE" id="PS51462"/>
    </source>
</evidence>
<dbReference type="Gene3D" id="3.90.79.10">
    <property type="entry name" value="Nucleoside Triphosphate Pyrophosphohydrolase"/>
    <property type="match status" value="1"/>
</dbReference>
<dbReference type="EMBL" id="JADJOT010000013">
    <property type="protein sequence ID" value="MBK7956624.1"/>
    <property type="molecule type" value="Genomic_DNA"/>
</dbReference>
<accession>A0A935W6U1</accession>
<dbReference type="GO" id="GO:0003824">
    <property type="term" value="F:catalytic activity"/>
    <property type="evidence" value="ECO:0007669"/>
    <property type="project" value="UniProtKB-ARBA"/>
</dbReference>
<feature type="domain" description="Nudix hydrolase" evidence="1">
    <location>
        <begin position="1"/>
        <end position="118"/>
    </location>
</feature>
<proteinExistence type="predicted"/>
<dbReference type="PROSITE" id="PS51462">
    <property type="entry name" value="NUDIX"/>
    <property type="match status" value="1"/>
</dbReference>
<evidence type="ECO:0000313" key="3">
    <source>
        <dbReference type="Proteomes" id="UP000706151"/>
    </source>
</evidence>
<dbReference type="InterPro" id="IPR015797">
    <property type="entry name" value="NUDIX_hydrolase-like_dom_sf"/>
</dbReference>
<reference evidence="2 3" key="1">
    <citation type="submission" date="2020-10" db="EMBL/GenBank/DDBJ databases">
        <title>Connecting structure to function with the recovery of over 1000 high-quality activated sludge metagenome-assembled genomes encoding full-length rRNA genes using long-read sequencing.</title>
        <authorList>
            <person name="Singleton C.M."/>
            <person name="Petriglieri F."/>
            <person name="Kristensen J.M."/>
            <person name="Kirkegaard R.H."/>
            <person name="Michaelsen T.Y."/>
            <person name="Andersen M.H."/>
            <person name="Karst S.M."/>
            <person name="Dueholm M.S."/>
            <person name="Nielsen P.H."/>
            <person name="Albertsen M."/>
        </authorList>
    </citation>
    <scope>NUCLEOTIDE SEQUENCE [LARGE SCALE GENOMIC DNA]</scope>
    <source>
        <strain evidence="2">Fred_18-Q3-R57-64_BAT3C.720</strain>
    </source>
</reference>
<organism evidence="2 3">
    <name type="scientific">Candidatus Accumulibacter affinis</name>
    <dbReference type="NCBI Taxonomy" id="2954384"/>
    <lineage>
        <taxon>Bacteria</taxon>
        <taxon>Pseudomonadati</taxon>
        <taxon>Pseudomonadota</taxon>
        <taxon>Betaproteobacteria</taxon>
        <taxon>Candidatus Accumulibacter</taxon>
    </lineage>
</organism>
<dbReference type="AlphaFoldDB" id="A0A935W6U1"/>
<dbReference type="SUPFAM" id="SSF55811">
    <property type="entry name" value="Nudix"/>
    <property type="match status" value="1"/>
</dbReference>
<dbReference type="InterPro" id="IPR000086">
    <property type="entry name" value="NUDIX_hydrolase_dom"/>
</dbReference>
<protein>
    <submittedName>
        <fullName evidence="2">NUDIX domain-containing protein</fullName>
    </submittedName>
</protein>
<dbReference type="Proteomes" id="UP000706151">
    <property type="component" value="Unassembled WGS sequence"/>
</dbReference>
<comment type="caution">
    <text evidence="2">The sequence shown here is derived from an EMBL/GenBank/DDBJ whole genome shotgun (WGS) entry which is preliminary data.</text>
</comment>
<evidence type="ECO:0000313" key="2">
    <source>
        <dbReference type="EMBL" id="MBK7956624.1"/>
    </source>
</evidence>